<dbReference type="InterPro" id="IPR000914">
    <property type="entry name" value="SBP_5_dom"/>
</dbReference>
<protein>
    <submittedName>
        <fullName evidence="4">Peptide/nickel transport system substrate-binding protein</fullName>
    </submittedName>
</protein>
<dbReference type="AlphaFoldDB" id="A0A3D9V562"/>
<dbReference type="Pfam" id="PF00496">
    <property type="entry name" value="SBP_bac_5"/>
    <property type="match status" value="1"/>
</dbReference>
<feature type="chain" id="PRO_5039201152" evidence="2">
    <location>
        <begin position="30"/>
        <end position="653"/>
    </location>
</feature>
<evidence type="ECO:0000256" key="1">
    <source>
        <dbReference type="SAM" id="MobiDB-lite"/>
    </source>
</evidence>
<dbReference type="PANTHER" id="PTHR30290">
    <property type="entry name" value="PERIPLASMIC BINDING COMPONENT OF ABC TRANSPORTER"/>
    <property type="match status" value="1"/>
</dbReference>
<dbReference type="CDD" id="cd08500">
    <property type="entry name" value="PBP2_NikA_DppA_OppA_like_4"/>
    <property type="match status" value="1"/>
</dbReference>
<dbReference type="InterPro" id="IPR039424">
    <property type="entry name" value="SBP_5"/>
</dbReference>
<evidence type="ECO:0000313" key="4">
    <source>
        <dbReference type="EMBL" id="REF36942.1"/>
    </source>
</evidence>
<organism evidence="4 5">
    <name type="scientific">Thermasporomyces composti</name>
    <dbReference type="NCBI Taxonomy" id="696763"/>
    <lineage>
        <taxon>Bacteria</taxon>
        <taxon>Bacillati</taxon>
        <taxon>Actinomycetota</taxon>
        <taxon>Actinomycetes</taxon>
        <taxon>Propionibacteriales</taxon>
        <taxon>Nocardioidaceae</taxon>
        <taxon>Thermasporomyces</taxon>
    </lineage>
</organism>
<proteinExistence type="predicted"/>
<evidence type="ECO:0000256" key="2">
    <source>
        <dbReference type="SAM" id="SignalP"/>
    </source>
</evidence>
<name>A0A3D9V562_THECX</name>
<dbReference type="PROSITE" id="PS51257">
    <property type="entry name" value="PROKAR_LIPOPROTEIN"/>
    <property type="match status" value="1"/>
</dbReference>
<dbReference type="RefSeq" id="WP_115850488.1">
    <property type="nucleotide sequence ID" value="NZ_QTUC01000001.1"/>
</dbReference>
<dbReference type="Gene3D" id="3.40.190.10">
    <property type="entry name" value="Periplasmic binding protein-like II"/>
    <property type="match status" value="1"/>
</dbReference>
<feature type="domain" description="Solute-binding protein family 5" evidence="3">
    <location>
        <begin position="127"/>
        <end position="524"/>
    </location>
</feature>
<dbReference type="GO" id="GO:1904680">
    <property type="term" value="F:peptide transmembrane transporter activity"/>
    <property type="evidence" value="ECO:0007669"/>
    <property type="project" value="TreeGrafter"/>
</dbReference>
<gene>
    <name evidence="4" type="ORF">DFJ64_2378</name>
</gene>
<sequence length="653" mass="74203">MPRSRPHHVTRRDLLLASGLALMASGAMTGCELLSTEPAGRPSSRAPRGPKGKEAPMLAAKVKAGELPPVEERVPKDPYVVQPNETVGVYGGALRLRLPGDAYSNAAAIYSTAGYEHLVRWDVEFKEIIPNLAREYRASADSTEYTFVLREGIRWSDGEPFTAEDIVFAVEDVMMNEELHPSPPFGRMRAEAPDEHTVVLTFAEPYGLFLHYLATRQGSWFTDYPKHYLSRFHPRYNPDHATAAREAGFDEWTAVFHDISSSWSFGRTVGKPTLNPWLLTTASDNATRVVLERNPYYWKVDPEGSQLPYVDRLDYEVIKEDEAALLKILNGEIDWATHQLKDKPVVARNRERGDYRLFDVVPEAMNVVCIYPNLTHEDPVKRQILSNKNVRIGLSHAINRQEIIDAVFQRQGQAWQVAPRRESTFFDEEMATQYVEYDVDRANEFLDRAFPDKDRDGIRLGPDGKPISLIIDVANIIPTWPDIMNLVARYWRAVGIDARLNTANPELIVERGQANKHDVSVWAGEGGLDAVILLNPYNYLPLLNPYSYFAVRWVEWYQSDGKEGETPPPPVRRQMELYDQVRATADPDTQVRLMKEVLRIAKEQFHAIGISILQDEYGTVTNRIGNWPKFTTQGAWVYCPVAPTNPCQYFIKD</sequence>
<dbReference type="Proteomes" id="UP000256485">
    <property type="component" value="Unassembled WGS sequence"/>
</dbReference>
<dbReference type="OrthoDB" id="3713816at2"/>
<dbReference type="InterPro" id="IPR006311">
    <property type="entry name" value="TAT_signal"/>
</dbReference>
<feature type="region of interest" description="Disordered" evidence="1">
    <location>
        <begin position="34"/>
        <end position="55"/>
    </location>
</feature>
<reference evidence="4 5" key="1">
    <citation type="submission" date="2018-08" db="EMBL/GenBank/DDBJ databases">
        <title>Sequencing the genomes of 1000 actinobacteria strains.</title>
        <authorList>
            <person name="Klenk H.-P."/>
        </authorList>
    </citation>
    <scope>NUCLEOTIDE SEQUENCE [LARGE SCALE GENOMIC DNA]</scope>
    <source>
        <strain evidence="4 5">DSM 22891</strain>
    </source>
</reference>
<dbReference type="Gene3D" id="3.10.105.10">
    <property type="entry name" value="Dipeptide-binding Protein, Domain 3"/>
    <property type="match status" value="1"/>
</dbReference>
<accession>A0A3D9V562</accession>
<keyword evidence="2" id="KW-0732">Signal</keyword>
<keyword evidence="5" id="KW-1185">Reference proteome</keyword>
<dbReference type="PROSITE" id="PS51318">
    <property type="entry name" value="TAT"/>
    <property type="match status" value="1"/>
</dbReference>
<dbReference type="SUPFAM" id="SSF53850">
    <property type="entry name" value="Periplasmic binding protein-like II"/>
    <property type="match status" value="1"/>
</dbReference>
<feature type="signal peptide" evidence="2">
    <location>
        <begin position="1"/>
        <end position="29"/>
    </location>
</feature>
<dbReference type="GO" id="GO:0015833">
    <property type="term" value="P:peptide transport"/>
    <property type="evidence" value="ECO:0007669"/>
    <property type="project" value="TreeGrafter"/>
</dbReference>
<dbReference type="PANTHER" id="PTHR30290:SF62">
    <property type="entry name" value="OLIGOPEPTIDE ABC TRANSPORTER, PERIPLASMIC OLIGOPEPTIDE-BINDING PROTEIN"/>
    <property type="match status" value="1"/>
</dbReference>
<comment type="caution">
    <text evidence="4">The sequence shown here is derived from an EMBL/GenBank/DDBJ whole genome shotgun (WGS) entry which is preliminary data.</text>
</comment>
<dbReference type="EMBL" id="QTUC01000001">
    <property type="protein sequence ID" value="REF36942.1"/>
    <property type="molecule type" value="Genomic_DNA"/>
</dbReference>
<evidence type="ECO:0000313" key="5">
    <source>
        <dbReference type="Proteomes" id="UP000256485"/>
    </source>
</evidence>
<evidence type="ECO:0000259" key="3">
    <source>
        <dbReference type="Pfam" id="PF00496"/>
    </source>
</evidence>